<evidence type="ECO:0000313" key="3">
    <source>
        <dbReference type="Proteomes" id="UP000010478"/>
    </source>
</evidence>
<evidence type="ECO:0000256" key="1">
    <source>
        <dbReference type="SAM" id="Phobius"/>
    </source>
</evidence>
<keyword evidence="1" id="KW-0812">Transmembrane</keyword>
<sequence>MSENKKVTKEQILKAIEQLEKNPNDKMGILGDIGIVGVGAVLGAGAAGTVAAAAGATAIPIVTTVGSWLGLSLLGATPVGWVVGTAAAGGAIAYGVSRLTRGGGYNEAKQAEILKQLKEQLREVETKERASKLGESDKTKFIVSLKEPIELNLISPQDAQDLIRNVESGHIPIKEAINMVKAIVEAAQPQ</sequence>
<dbReference type="eggNOG" id="ENOG5033Z37">
    <property type="taxonomic scope" value="Bacteria"/>
</dbReference>
<dbReference type="EMBL" id="CP003614">
    <property type="protein sequence ID" value="AFZ10364.1"/>
    <property type="molecule type" value="Genomic_DNA"/>
</dbReference>
<proteinExistence type="predicted"/>
<protein>
    <submittedName>
        <fullName evidence="2">Uncharacterized protein</fullName>
    </submittedName>
</protein>
<feature type="transmembrane region" description="Helical" evidence="1">
    <location>
        <begin position="68"/>
        <end position="96"/>
    </location>
</feature>
<reference evidence="2 3" key="1">
    <citation type="submission" date="2012-05" db="EMBL/GenBank/DDBJ databases">
        <title>Finished chromosome of genome of Oscillatoria sp. PCC 7112.</title>
        <authorList>
            <consortium name="US DOE Joint Genome Institute"/>
            <person name="Gugger M."/>
            <person name="Coursin T."/>
            <person name="Rippka R."/>
            <person name="Tandeau De Marsac N."/>
            <person name="Huntemann M."/>
            <person name="Wei C.-L."/>
            <person name="Han J."/>
            <person name="Detter J.C."/>
            <person name="Han C."/>
            <person name="Tapia R."/>
            <person name="Davenport K."/>
            <person name="Daligault H."/>
            <person name="Erkkila T."/>
            <person name="Gu W."/>
            <person name="Munk A.C.C."/>
            <person name="Teshima H."/>
            <person name="Xu Y."/>
            <person name="Chain P."/>
            <person name="Chen A."/>
            <person name="Krypides N."/>
            <person name="Mavromatis K."/>
            <person name="Markowitz V."/>
            <person name="Szeto E."/>
            <person name="Ivanova N."/>
            <person name="Mikhailova N."/>
            <person name="Ovchinnikova G."/>
            <person name="Pagani I."/>
            <person name="Pati A."/>
            <person name="Goodwin L."/>
            <person name="Peters L."/>
            <person name="Pitluck S."/>
            <person name="Woyke T."/>
            <person name="Kerfeld C."/>
        </authorList>
    </citation>
    <scope>NUCLEOTIDE SEQUENCE [LARGE SCALE GENOMIC DNA]</scope>
    <source>
        <strain evidence="2 3">PCC 7112</strain>
    </source>
</reference>
<dbReference type="KEGG" id="oni:Osc7112_6182"/>
<keyword evidence="1" id="KW-0472">Membrane</keyword>
<dbReference type="STRING" id="179408.Osc7112_6182"/>
<evidence type="ECO:0000313" key="2">
    <source>
        <dbReference type="EMBL" id="AFZ10364.1"/>
    </source>
</evidence>
<feature type="transmembrane region" description="Helical" evidence="1">
    <location>
        <begin position="29"/>
        <end position="62"/>
    </location>
</feature>
<dbReference type="OrthoDB" id="463632at2"/>
<accession>K9VS17</accession>
<keyword evidence="1" id="KW-1133">Transmembrane helix</keyword>
<organism evidence="2 3">
    <name type="scientific">Phormidium nigroviride PCC 7112</name>
    <dbReference type="NCBI Taxonomy" id="179408"/>
    <lineage>
        <taxon>Bacteria</taxon>
        <taxon>Bacillati</taxon>
        <taxon>Cyanobacteriota</taxon>
        <taxon>Cyanophyceae</taxon>
        <taxon>Oscillatoriophycideae</taxon>
        <taxon>Oscillatoriales</taxon>
        <taxon>Oscillatoriaceae</taxon>
        <taxon>Phormidium</taxon>
    </lineage>
</organism>
<dbReference type="RefSeq" id="WP_015179560.1">
    <property type="nucleotide sequence ID" value="NC_019729.1"/>
</dbReference>
<dbReference type="HOGENOM" id="CLU_1426721_0_0_3"/>
<dbReference type="AlphaFoldDB" id="K9VS17"/>
<gene>
    <name evidence="2" type="ORF">Osc7112_6182</name>
</gene>
<keyword evidence="3" id="KW-1185">Reference proteome</keyword>
<name>K9VS17_9CYAN</name>
<dbReference type="Proteomes" id="UP000010478">
    <property type="component" value="Chromosome"/>
</dbReference>